<dbReference type="AlphaFoldDB" id="A0A0R1XI56"/>
<gene>
    <name evidence="2" type="ORF">FC91_GL000270</name>
</gene>
<dbReference type="PATRIC" id="fig|1122147.4.peg.282"/>
<evidence type="ECO:0000313" key="3">
    <source>
        <dbReference type="Proteomes" id="UP000050949"/>
    </source>
</evidence>
<feature type="transmembrane region" description="Helical" evidence="1">
    <location>
        <begin position="438"/>
        <end position="458"/>
    </location>
</feature>
<comment type="caution">
    <text evidence="2">The sequence shown here is derived from an EMBL/GenBank/DDBJ whole genome shotgun (WGS) entry which is preliminary data.</text>
</comment>
<keyword evidence="1" id="KW-0472">Membrane</keyword>
<sequence length="654" mass="72537">MSIMRKIKRPAFLPGLLALCLIIGATSGLLRTSTRLVTAAALTVSVLVLVAAHWLAPILNGLPRRRINQVLGAGLLVMVIGQILVLTFMPVTVYHDAYRVLAQADKMAAGHMTWNITYFWRYPNNVPITFFLSLWLRLTNVLGLSTNLAVHLLSLILLDGFILLVLATIRRVTQRASVLIGAFALMAATPFAYTYFLQVFYSDLPAMLVLLVIFRTLLLWPTKTRRQRIINGTLLGIAVLFGQLTKPNLIVLLPAIAVVGWLVFRQKALKATALGVPLAIILLGFALSTPATQMIRKASNYQPHTEFALPVTSWLLMGVNTSSQGMYSGTDVSHEIQLSSKTRQTYDVATITARVKKLGISGLFQLWLTKLRTFFTVRDILTWGDGGFRAAPAWYQKHAAFIEALTALSYQIATDALLFLVAWRLWGWRPQLRAPRDAVLLLTIVTALGYIAFHTLLWEVEERYGQVLLPLLLYQLAALPVPARQTDQTQPDLALVALAAALTALPLWAHTIVTLTPQSTVVAAQRSQLSTQYHAKAATVAPGTVLTEKVALNGPATYFSVQIHLNTTVQVTLRNVRTNQVYRLHRSGDVYRWTKALPQGTYQIAVKNTTSQDQRVDVVRTYHYQLASQPLVVNGHVHPTDSLIYTSLNQTKTN</sequence>
<proteinExistence type="predicted"/>
<feature type="transmembrane region" description="Helical" evidence="1">
    <location>
        <begin position="176"/>
        <end position="198"/>
    </location>
</feature>
<reference evidence="2 3" key="1">
    <citation type="journal article" date="2015" name="Genome Announc.">
        <title>Expanding the biotechnology potential of lactobacilli through comparative genomics of 213 strains and associated genera.</title>
        <authorList>
            <person name="Sun Z."/>
            <person name="Harris H.M."/>
            <person name="McCann A."/>
            <person name="Guo C."/>
            <person name="Argimon S."/>
            <person name="Zhang W."/>
            <person name="Yang X."/>
            <person name="Jeffery I.B."/>
            <person name="Cooney J.C."/>
            <person name="Kagawa T.F."/>
            <person name="Liu W."/>
            <person name="Song Y."/>
            <person name="Salvetti E."/>
            <person name="Wrobel A."/>
            <person name="Rasinkangas P."/>
            <person name="Parkhill J."/>
            <person name="Rea M.C."/>
            <person name="O'Sullivan O."/>
            <person name="Ritari J."/>
            <person name="Douillard F.P."/>
            <person name="Paul Ross R."/>
            <person name="Yang R."/>
            <person name="Briner A.E."/>
            <person name="Felis G.E."/>
            <person name="de Vos W.M."/>
            <person name="Barrangou R."/>
            <person name="Klaenhammer T.R."/>
            <person name="Caufield P.W."/>
            <person name="Cui Y."/>
            <person name="Zhang H."/>
            <person name="O'Toole P.W."/>
        </authorList>
    </citation>
    <scope>NUCLEOTIDE SEQUENCE [LARGE SCALE GENOMIC DNA]</scope>
    <source>
        <strain evidence="2 3">DSM 16991</strain>
    </source>
</reference>
<accession>A0A0R1XI56</accession>
<feature type="transmembrane region" description="Helical" evidence="1">
    <location>
        <begin position="268"/>
        <end position="287"/>
    </location>
</feature>
<feature type="transmembrane region" description="Helical" evidence="1">
    <location>
        <begin position="464"/>
        <end position="481"/>
    </location>
</feature>
<feature type="transmembrane region" description="Helical" evidence="1">
    <location>
        <begin position="38"/>
        <end position="58"/>
    </location>
</feature>
<feature type="transmembrane region" description="Helical" evidence="1">
    <location>
        <begin position="493"/>
        <end position="513"/>
    </location>
</feature>
<feature type="transmembrane region" description="Helical" evidence="1">
    <location>
        <begin position="204"/>
        <end position="222"/>
    </location>
</feature>
<feature type="transmembrane region" description="Helical" evidence="1">
    <location>
        <begin position="70"/>
        <end position="91"/>
    </location>
</feature>
<dbReference type="Proteomes" id="UP000050949">
    <property type="component" value="Unassembled WGS sequence"/>
</dbReference>
<keyword evidence="1" id="KW-1133">Transmembrane helix</keyword>
<dbReference type="EMBL" id="AZFW01000009">
    <property type="protein sequence ID" value="KRM29896.1"/>
    <property type="molecule type" value="Genomic_DNA"/>
</dbReference>
<feature type="transmembrane region" description="Helical" evidence="1">
    <location>
        <begin position="234"/>
        <end position="262"/>
    </location>
</feature>
<name>A0A0R1XI56_9LACO</name>
<organism evidence="2 3">
    <name type="scientific">Schleiferilactobacillus harbinensis DSM 16991</name>
    <dbReference type="NCBI Taxonomy" id="1122147"/>
    <lineage>
        <taxon>Bacteria</taxon>
        <taxon>Bacillati</taxon>
        <taxon>Bacillota</taxon>
        <taxon>Bacilli</taxon>
        <taxon>Lactobacillales</taxon>
        <taxon>Lactobacillaceae</taxon>
        <taxon>Schleiferilactobacillus</taxon>
    </lineage>
</organism>
<keyword evidence="1" id="KW-0812">Transmembrane</keyword>
<evidence type="ECO:0000313" key="2">
    <source>
        <dbReference type="EMBL" id="KRM29896.1"/>
    </source>
</evidence>
<evidence type="ECO:0000256" key="1">
    <source>
        <dbReference type="SAM" id="Phobius"/>
    </source>
</evidence>
<feature type="transmembrane region" description="Helical" evidence="1">
    <location>
        <begin position="148"/>
        <end position="169"/>
    </location>
</feature>
<dbReference type="eggNOG" id="COG1807">
    <property type="taxonomic scope" value="Bacteria"/>
</dbReference>
<protein>
    <submittedName>
        <fullName evidence="2">Membrane protein</fullName>
    </submittedName>
</protein>